<dbReference type="PANTHER" id="PTHR23324:SF83">
    <property type="entry name" value="SEC14-LIKE PROTEIN 2"/>
    <property type="match status" value="1"/>
</dbReference>
<dbReference type="InterPro" id="IPR036865">
    <property type="entry name" value="CRAL-TRIO_dom_sf"/>
</dbReference>
<dbReference type="AlphaFoldDB" id="A0A812P9F9"/>
<accession>A0A812P9F9</accession>
<dbReference type="Gene3D" id="3.40.525.10">
    <property type="entry name" value="CRAL-TRIO lipid binding domain"/>
    <property type="match status" value="1"/>
</dbReference>
<evidence type="ECO:0000313" key="2">
    <source>
        <dbReference type="EMBL" id="CAE7342513.1"/>
    </source>
</evidence>
<dbReference type="SUPFAM" id="SSF52087">
    <property type="entry name" value="CRAL/TRIO domain"/>
    <property type="match status" value="1"/>
</dbReference>
<evidence type="ECO:0000313" key="3">
    <source>
        <dbReference type="Proteomes" id="UP000649617"/>
    </source>
</evidence>
<gene>
    <name evidence="2" type="primary">Catsper1</name>
    <name evidence="2" type="ORF">SPIL2461_LOCUS8097</name>
</gene>
<dbReference type="GO" id="GO:0005737">
    <property type="term" value="C:cytoplasm"/>
    <property type="evidence" value="ECO:0007669"/>
    <property type="project" value="TreeGrafter"/>
</dbReference>
<dbReference type="EMBL" id="CAJNIZ010013058">
    <property type="protein sequence ID" value="CAE7342513.1"/>
    <property type="molecule type" value="Genomic_DNA"/>
</dbReference>
<sequence>MAADSLALPKPVTKTGSTFLNCPFSKLIAERSADLAELKVELNAASKDHTHMLDDIALVRYLCGFGSVKNTCSAILAAQQLKKTKAEILNAADAGQPCPGTQKIEPYSKFHMWSADERMLFVVPVAQTDFKQLLKSASSEDIVNYSLHTARRLWCWVDRISRETGRIMKYEVVCDFSGFSFLTVPPRAYVKAMSQMSEMSEVLHPLSMGSTTVTGLPGAHLARRLSRMFRPFLPKSMAETQICCGDRRKQSPASCPYLQRHFADDIQSLSSLLSGTCPVTGRAADIEPNWTEKEFVDFEANVAAIDPDRIDAKPTISL</sequence>
<organism evidence="2 3">
    <name type="scientific">Symbiodinium pilosum</name>
    <name type="common">Dinoflagellate</name>
    <dbReference type="NCBI Taxonomy" id="2952"/>
    <lineage>
        <taxon>Eukaryota</taxon>
        <taxon>Sar</taxon>
        <taxon>Alveolata</taxon>
        <taxon>Dinophyceae</taxon>
        <taxon>Suessiales</taxon>
        <taxon>Symbiodiniaceae</taxon>
        <taxon>Symbiodinium</taxon>
    </lineage>
</organism>
<dbReference type="PANTHER" id="PTHR23324">
    <property type="entry name" value="SEC14 RELATED PROTEIN"/>
    <property type="match status" value="1"/>
</dbReference>
<name>A0A812P9F9_SYMPI</name>
<dbReference type="Proteomes" id="UP000649617">
    <property type="component" value="Unassembled WGS sequence"/>
</dbReference>
<feature type="domain" description="CRAL-TRIO" evidence="1">
    <location>
        <begin position="97"/>
        <end position="281"/>
    </location>
</feature>
<protein>
    <submittedName>
        <fullName evidence="2">Catsper1 protein</fullName>
    </submittedName>
</protein>
<evidence type="ECO:0000259" key="1">
    <source>
        <dbReference type="PROSITE" id="PS50191"/>
    </source>
</evidence>
<dbReference type="InterPro" id="IPR001251">
    <property type="entry name" value="CRAL-TRIO_dom"/>
</dbReference>
<dbReference type="PROSITE" id="PS50191">
    <property type="entry name" value="CRAL_TRIO"/>
    <property type="match status" value="1"/>
</dbReference>
<keyword evidence="3" id="KW-1185">Reference proteome</keyword>
<dbReference type="InterPro" id="IPR051064">
    <property type="entry name" value="SEC14/CRAL-TRIO_domain"/>
</dbReference>
<comment type="caution">
    <text evidence="2">The sequence shown here is derived from an EMBL/GenBank/DDBJ whole genome shotgun (WGS) entry which is preliminary data.</text>
</comment>
<proteinExistence type="predicted"/>
<reference evidence="2" key="1">
    <citation type="submission" date="2021-02" db="EMBL/GenBank/DDBJ databases">
        <authorList>
            <person name="Dougan E. K."/>
            <person name="Rhodes N."/>
            <person name="Thang M."/>
            <person name="Chan C."/>
        </authorList>
    </citation>
    <scope>NUCLEOTIDE SEQUENCE</scope>
</reference>
<dbReference type="OrthoDB" id="412491at2759"/>